<keyword evidence="5 7" id="KW-1133">Transmembrane helix</keyword>
<feature type="transmembrane region" description="Helical" evidence="7">
    <location>
        <begin position="116"/>
        <end position="135"/>
    </location>
</feature>
<gene>
    <name evidence="8" type="ORF">GRI38_10830</name>
</gene>
<evidence type="ECO:0000256" key="5">
    <source>
        <dbReference type="ARBA" id="ARBA00022989"/>
    </source>
</evidence>
<dbReference type="PANTHER" id="PTHR33452:SF1">
    <property type="entry name" value="INNER MEMBRANE PROTEIN YPHA-RELATED"/>
    <property type="match status" value="1"/>
</dbReference>
<dbReference type="AlphaFoldDB" id="A0A844ZLG5"/>
<keyword evidence="3" id="KW-1003">Cell membrane</keyword>
<dbReference type="Pfam" id="PF07681">
    <property type="entry name" value="DoxX"/>
    <property type="match status" value="1"/>
</dbReference>
<keyword evidence="4 7" id="KW-0812">Transmembrane</keyword>
<keyword evidence="9" id="KW-1185">Reference proteome</keyword>
<evidence type="ECO:0000256" key="4">
    <source>
        <dbReference type="ARBA" id="ARBA00022692"/>
    </source>
</evidence>
<comment type="subcellular location">
    <subcellularLocation>
        <location evidence="1">Cell membrane</location>
        <topology evidence="1">Multi-pass membrane protein</topology>
    </subcellularLocation>
</comment>
<dbReference type="EMBL" id="WTYW01000003">
    <property type="protein sequence ID" value="MXO86519.1"/>
    <property type="molecule type" value="Genomic_DNA"/>
</dbReference>
<evidence type="ECO:0000313" key="9">
    <source>
        <dbReference type="Proteomes" id="UP000433104"/>
    </source>
</evidence>
<dbReference type="InterPro" id="IPR051907">
    <property type="entry name" value="DoxX-like_oxidoreductase"/>
</dbReference>
<dbReference type="PANTHER" id="PTHR33452">
    <property type="entry name" value="OXIDOREDUCTASE CATD-RELATED"/>
    <property type="match status" value="1"/>
</dbReference>
<evidence type="ECO:0000256" key="3">
    <source>
        <dbReference type="ARBA" id="ARBA00022475"/>
    </source>
</evidence>
<feature type="transmembrane region" description="Helical" evidence="7">
    <location>
        <begin position="60"/>
        <end position="84"/>
    </location>
</feature>
<dbReference type="InterPro" id="IPR032808">
    <property type="entry name" value="DoxX"/>
</dbReference>
<sequence length="149" mass="16703">MPNDTTFKRRLILLSGLEDYSDFGLLVLRCAVGSFLIYQSHDNIFSTERMAEFESFMDQFGFSNTAVLAPLSVYAQFIAGICFIVGALTRWLGLITAFNFSVAVFMVHWGQDVPQIWPAAILVFLGLYFGVRGAGRYSVDRMFETSPDA</sequence>
<evidence type="ECO:0000256" key="2">
    <source>
        <dbReference type="ARBA" id="ARBA00006679"/>
    </source>
</evidence>
<name>A0A844ZLG5_9SPHN</name>
<evidence type="ECO:0000313" key="8">
    <source>
        <dbReference type="EMBL" id="MXO86519.1"/>
    </source>
</evidence>
<dbReference type="GO" id="GO:0005886">
    <property type="term" value="C:plasma membrane"/>
    <property type="evidence" value="ECO:0007669"/>
    <property type="project" value="UniProtKB-SubCell"/>
</dbReference>
<reference evidence="8 9" key="1">
    <citation type="submission" date="2019-12" db="EMBL/GenBank/DDBJ databases">
        <title>Genomic-based taxomic classification of the family Erythrobacteraceae.</title>
        <authorList>
            <person name="Xu L."/>
        </authorList>
    </citation>
    <scope>NUCLEOTIDE SEQUENCE [LARGE SCALE GENOMIC DNA]</scope>
    <source>
        <strain evidence="8 9">MCCC 1A09962</strain>
    </source>
</reference>
<comment type="similarity">
    <text evidence="2">Belongs to the DoxX family.</text>
</comment>
<dbReference type="Proteomes" id="UP000433104">
    <property type="component" value="Unassembled WGS sequence"/>
</dbReference>
<evidence type="ECO:0000256" key="7">
    <source>
        <dbReference type="SAM" id="Phobius"/>
    </source>
</evidence>
<protein>
    <submittedName>
        <fullName evidence="8">DoxX family membrane protein</fullName>
    </submittedName>
</protein>
<keyword evidence="6 7" id="KW-0472">Membrane</keyword>
<comment type="caution">
    <text evidence="8">The sequence shown here is derived from an EMBL/GenBank/DDBJ whole genome shotgun (WGS) entry which is preliminary data.</text>
</comment>
<dbReference type="OrthoDB" id="346004at2"/>
<proteinExistence type="inferred from homology"/>
<evidence type="ECO:0000256" key="6">
    <source>
        <dbReference type="ARBA" id="ARBA00023136"/>
    </source>
</evidence>
<organism evidence="8 9">
    <name type="scientific">Parapontixanthobacter aurantiacus</name>
    <dbReference type="NCBI Taxonomy" id="1463599"/>
    <lineage>
        <taxon>Bacteria</taxon>
        <taxon>Pseudomonadati</taxon>
        <taxon>Pseudomonadota</taxon>
        <taxon>Alphaproteobacteria</taxon>
        <taxon>Sphingomonadales</taxon>
        <taxon>Erythrobacteraceae</taxon>
        <taxon>Parapontixanthobacter</taxon>
    </lineage>
</organism>
<evidence type="ECO:0000256" key="1">
    <source>
        <dbReference type="ARBA" id="ARBA00004651"/>
    </source>
</evidence>
<accession>A0A844ZLG5</accession>
<dbReference type="RefSeq" id="WP_160683635.1">
    <property type="nucleotide sequence ID" value="NZ_WTYW01000003.1"/>
</dbReference>